<gene>
    <name evidence="1" type="ORF">BDA99DRAFT_583632</name>
</gene>
<evidence type="ECO:0000313" key="2">
    <source>
        <dbReference type="Proteomes" id="UP001209540"/>
    </source>
</evidence>
<comment type="caution">
    <text evidence="1">The sequence shown here is derived from an EMBL/GenBank/DDBJ whole genome shotgun (WGS) entry which is preliminary data.</text>
</comment>
<reference evidence="1" key="1">
    <citation type="journal article" date="2022" name="IScience">
        <title>Evolution of zygomycete secretomes and the origins of terrestrial fungal ecologies.</title>
        <authorList>
            <person name="Chang Y."/>
            <person name="Wang Y."/>
            <person name="Mondo S."/>
            <person name="Ahrendt S."/>
            <person name="Andreopoulos W."/>
            <person name="Barry K."/>
            <person name="Beard J."/>
            <person name="Benny G.L."/>
            <person name="Blankenship S."/>
            <person name="Bonito G."/>
            <person name="Cuomo C."/>
            <person name="Desiro A."/>
            <person name="Gervers K.A."/>
            <person name="Hundley H."/>
            <person name="Kuo A."/>
            <person name="LaButti K."/>
            <person name="Lang B.F."/>
            <person name="Lipzen A."/>
            <person name="O'Donnell K."/>
            <person name="Pangilinan J."/>
            <person name="Reynolds N."/>
            <person name="Sandor L."/>
            <person name="Smith M.E."/>
            <person name="Tsang A."/>
            <person name="Grigoriev I.V."/>
            <person name="Stajich J.E."/>
            <person name="Spatafora J.W."/>
        </authorList>
    </citation>
    <scope>NUCLEOTIDE SEQUENCE</scope>
    <source>
        <strain evidence="1">RSA 2281</strain>
    </source>
</reference>
<name>A0AAD5PDY3_9FUNG</name>
<dbReference type="EMBL" id="JAIXMP010000019">
    <property type="protein sequence ID" value="KAI9258042.1"/>
    <property type="molecule type" value="Genomic_DNA"/>
</dbReference>
<dbReference type="AlphaFoldDB" id="A0AAD5PDY3"/>
<evidence type="ECO:0000313" key="1">
    <source>
        <dbReference type="EMBL" id="KAI9258042.1"/>
    </source>
</evidence>
<reference evidence="1" key="2">
    <citation type="submission" date="2023-02" db="EMBL/GenBank/DDBJ databases">
        <authorList>
            <consortium name="DOE Joint Genome Institute"/>
            <person name="Mondo S.J."/>
            <person name="Chang Y."/>
            <person name="Wang Y."/>
            <person name="Ahrendt S."/>
            <person name="Andreopoulos W."/>
            <person name="Barry K."/>
            <person name="Beard J."/>
            <person name="Benny G.L."/>
            <person name="Blankenship S."/>
            <person name="Bonito G."/>
            <person name="Cuomo C."/>
            <person name="Desiro A."/>
            <person name="Gervers K.A."/>
            <person name="Hundley H."/>
            <person name="Kuo A."/>
            <person name="LaButti K."/>
            <person name="Lang B.F."/>
            <person name="Lipzen A."/>
            <person name="O'Donnell K."/>
            <person name="Pangilinan J."/>
            <person name="Reynolds N."/>
            <person name="Sandor L."/>
            <person name="Smith M.W."/>
            <person name="Tsang A."/>
            <person name="Grigoriev I.V."/>
            <person name="Stajich J.E."/>
            <person name="Spatafora J.W."/>
        </authorList>
    </citation>
    <scope>NUCLEOTIDE SEQUENCE</scope>
    <source>
        <strain evidence="1">RSA 2281</strain>
    </source>
</reference>
<protein>
    <submittedName>
        <fullName evidence="1">Uncharacterized protein</fullName>
    </submittedName>
</protein>
<dbReference type="Proteomes" id="UP001209540">
    <property type="component" value="Unassembled WGS sequence"/>
</dbReference>
<sequence length="272" mass="31031">MILSIYDFECSSPSKSLLSMNKEFILAGTQMEKTIKLILLLLGTTQTNSSRPPLSVSIDCPTCDVIWVKLNNLIDAVINFCYYTLSSILNAYFTLSSATNSEEYKQLIISVTESFRAEIDAYEPNCRELADFSNSGGSFQTTPQVYPQNFHIIIKKQEFNALQHAFRSLRYRLAMEIYHIVHNTGKSLHDDPTIGSLTLDGIINLEHIIHRYLLSYRHIGCTDHPNTDELEESITIQSESKLQNFFDRQINGEDLEREHYNVAEAMRICPSS</sequence>
<organism evidence="1 2">
    <name type="scientific">Phascolomyces articulosus</name>
    <dbReference type="NCBI Taxonomy" id="60185"/>
    <lineage>
        <taxon>Eukaryota</taxon>
        <taxon>Fungi</taxon>
        <taxon>Fungi incertae sedis</taxon>
        <taxon>Mucoromycota</taxon>
        <taxon>Mucoromycotina</taxon>
        <taxon>Mucoromycetes</taxon>
        <taxon>Mucorales</taxon>
        <taxon>Lichtheimiaceae</taxon>
        <taxon>Phascolomyces</taxon>
    </lineage>
</organism>
<proteinExistence type="predicted"/>
<keyword evidence="2" id="KW-1185">Reference proteome</keyword>
<accession>A0AAD5PDY3</accession>